<evidence type="ECO:0000256" key="1">
    <source>
        <dbReference type="SAM" id="Coils"/>
    </source>
</evidence>
<protein>
    <submittedName>
        <fullName evidence="2">Uncharacterized protein</fullName>
    </submittedName>
</protein>
<dbReference type="EMBL" id="BIMN01000013">
    <property type="protein sequence ID" value="GCE64080.1"/>
    <property type="molecule type" value="Genomic_DNA"/>
</dbReference>
<evidence type="ECO:0000313" key="2">
    <source>
        <dbReference type="EMBL" id="GCE64080.1"/>
    </source>
</evidence>
<feature type="coiled-coil region" evidence="1">
    <location>
        <begin position="116"/>
        <end position="143"/>
    </location>
</feature>
<keyword evidence="1" id="KW-0175">Coiled coil</keyword>
<accession>A0A478FVN9</accession>
<dbReference type="Proteomes" id="UP000324831">
    <property type="component" value="Unassembled WGS sequence"/>
</dbReference>
<dbReference type="AlphaFoldDB" id="A0A478FVN9"/>
<sequence>MSVSPLVVKSVVGGAVITSGAAATGGFKNYSNSVDFSKSNKGTEQNKVLWEFKDFFSKSLINADEADYDLLNSDSKEKWKTAYIDFYANKNKARSNYFYSFVSHNLFTETDKLTGHYNVQSRKDKAKEELKNKEDQVKGYIKDFHKACWIVSKYTINSPSHKTFWETKAKELINASEKDNDRLSRYFRDAWIGCSKTGSSLSIEEEWPFKSTIYDNENKSGWKDKYDNRA</sequence>
<proteinExistence type="predicted"/>
<reference evidence="2 3" key="1">
    <citation type="submission" date="2019-01" db="EMBL/GenBank/DDBJ databases">
        <title>Draft genome sequences of Candidatus Mycoplasma haemohominis SWG34-3 identified from a patient with pyrexia, anemia and liver dysfunction.</title>
        <authorList>
            <person name="Sekizuka T."/>
            <person name="Hattori N."/>
            <person name="Katano H."/>
            <person name="Takuma T."/>
            <person name="Ito T."/>
            <person name="Arai N."/>
            <person name="Yanai R."/>
            <person name="Ishii S."/>
            <person name="Miura Y."/>
            <person name="Tokunaga T."/>
            <person name="Watanabe H."/>
            <person name="Nomura N."/>
            <person name="Eguchi J."/>
            <person name="Arai T."/>
            <person name="Hasegawa H."/>
            <person name="Nakamaki T."/>
            <person name="Wakita T."/>
            <person name="Niki Y."/>
            <person name="Kuroda M."/>
        </authorList>
    </citation>
    <scope>NUCLEOTIDE SEQUENCE [LARGE SCALE GENOMIC DNA]</scope>
    <source>
        <strain evidence="2">SWG34-3</strain>
    </source>
</reference>
<comment type="caution">
    <text evidence="2">The sequence shown here is derived from an EMBL/GenBank/DDBJ whole genome shotgun (WGS) entry which is preliminary data.</text>
</comment>
<gene>
    <name evidence="2" type="ORF">MHSWG343_10880</name>
</gene>
<evidence type="ECO:0000313" key="3">
    <source>
        <dbReference type="Proteomes" id="UP000324831"/>
    </source>
</evidence>
<name>A0A478FVN9_9MOLU</name>
<organism evidence="2 3">
    <name type="scientific">Candidatus Mycoplasma haematohominis</name>
    <dbReference type="NCBI Taxonomy" id="1494318"/>
    <lineage>
        <taxon>Bacteria</taxon>
        <taxon>Bacillati</taxon>
        <taxon>Mycoplasmatota</taxon>
        <taxon>Mollicutes</taxon>
        <taxon>Mycoplasmataceae</taxon>
        <taxon>Mycoplasma</taxon>
    </lineage>
</organism>